<comment type="caution">
    <text evidence="2">The sequence shown here is derived from an EMBL/GenBank/DDBJ whole genome shotgun (WGS) entry which is preliminary data.</text>
</comment>
<evidence type="ECO:0000313" key="2">
    <source>
        <dbReference type="EMBL" id="MEQ2280589.1"/>
    </source>
</evidence>
<name>A0ABV0XGK3_9TELE</name>
<keyword evidence="3" id="KW-1185">Reference proteome</keyword>
<evidence type="ECO:0000256" key="1">
    <source>
        <dbReference type="SAM" id="MobiDB-lite"/>
    </source>
</evidence>
<protein>
    <submittedName>
        <fullName evidence="2">Uncharacterized protein</fullName>
    </submittedName>
</protein>
<accession>A0ABV0XGK3</accession>
<gene>
    <name evidence="2" type="ORF">AMECASPLE_021499</name>
</gene>
<reference evidence="2 3" key="1">
    <citation type="submission" date="2021-06" db="EMBL/GenBank/DDBJ databases">
        <authorList>
            <person name="Palmer J.M."/>
        </authorList>
    </citation>
    <scope>NUCLEOTIDE SEQUENCE [LARGE SCALE GENOMIC DNA]</scope>
    <source>
        <strain evidence="2 3">AS_MEX2019</strain>
        <tissue evidence="2">Muscle</tissue>
    </source>
</reference>
<dbReference type="Proteomes" id="UP001469553">
    <property type="component" value="Unassembled WGS sequence"/>
</dbReference>
<sequence length="107" mass="11425">MLLQEIEEAEGCRSTAVSPVSIPGGIRSSLPSTASATSASPRRHRIRRKPSSSLTATAASPEPFMTWLFSPELVGGYPVPSAGPRSSVRPPVPAWVQAWLEEAKKDL</sequence>
<organism evidence="2 3">
    <name type="scientific">Ameca splendens</name>
    <dbReference type="NCBI Taxonomy" id="208324"/>
    <lineage>
        <taxon>Eukaryota</taxon>
        <taxon>Metazoa</taxon>
        <taxon>Chordata</taxon>
        <taxon>Craniata</taxon>
        <taxon>Vertebrata</taxon>
        <taxon>Euteleostomi</taxon>
        <taxon>Actinopterygii</taxon>
        <taxon>Neopterygii</taxon>
        <taxon>Teleostei</taxon>
        <taxon>Neoteleostei</taxon>
        <taxon>Acanthomorphata</taxon>
        <taxon>Ovalentaria</taxon>
        <taxon>Atherinomorphae</taxon>
        <taxon>Cyprinodontiformes</taxon>
        <taxon>Goodeidae</taxon>
        <taxon>Ameca</taxon>
    </lineage>
</organism>
<evidence type="ECO:0000313" key="3">
    <source>
        <dbReference type="Proteomes" id="UP001469553"/>
    </source>
</evidence>
<proteinExistence type="predicted"/>
<feature type="compositionally biased region" description="Basic residues" evidence="1">
    <location>
        <begin position="41"/>
        <end position="50"/>
    </location>
</feature>
<feature type="region of interest" description="Disordered" evidence="1">
    <location>
        <begin position="1"/>
        <end position="57"/>
    </location>
</feature>
<dbReference type="EMBL" id="JAHRIP010001857">
    <property type="protein sequence ID" value="MEQ2280589.1"/>
    <property type="molecule type" value="Genomic_DNA"/>
</dbReference>
<feature type="compositionally biased region" description="Low complexity" evidence="1">
    <location>
        <begin position="27"/>
        <end position="40"/>
    </location>
</feature>